<keyword evidence="3" id="KW-1185">Reference proteome</keyword>
<dbReference type="GO" id="GO:0030032">
    <property type="term" value="P:lamellipodium assembly"/>
    <property type="evidence" value="ECO:0007669"/>
    <property type="project" value="TreeGrafter"/>
</dbReference>
<dbReference type="PROSITE" id="PS51089">
    <property type="entry name" value="HP"/>
    <property type="match status" value="1"/>
</dbReference>
<dbReference type="WBParaSite" id="maker-E.canG7_contigs_6254-snap-gene-0.35-mRNA-1">
    <property type="protein sequence ID" value="maker-E.canG7_contigs_6254-snap-gene-0.35-mRNA-1"/>
    <property type="gene ID" value="EcG7_05296"/>
</dbReference>
<feature type="compositionally biased region" description="Low complexity" evidence="1">
    <location>
        <begin position="226"/>
        <end position="242"/>
    </location>
</feature>
<dbReference type="AlphaFoldDB" id="A0A915EV59"/>
<organism evidence="3 4">
    <name type="scientific">Echinococcus canadensis</name>
    <dbReference type="NCBI Taxonomy" id="519352"/>
    <lineage>
        <taxon>Eukaryota</taxon>
        <taxon>Metazoa</taxon>
        <taxon>Spiralia</taxon>
        <taxon>Lophotrochozoa</taxon>
        <taxon>Platyhelminthes</taxon>
        <taxon>Cestoda</taxon>
        <taxon>Eucestoda</taxon>
        <taxon>Cyclophyllidea</taxon>
        <taxon>Taeniidae</taxon>
        <taxon>Echinococcus</taxon>
        <taxon>Echinococcus canadensis group</taxon>
    </lineage>
</organism>
<feature type="region of interest" description="Disordered" evidence="1">
    <location>
        <begin position="501"/>
        <end position="530"/>
    </location>
</feature>
<feature type="region of interest" description="Disordered" evidence="1">
    <location>
        <begin position="27"/>
        <end position="109"/>
    </location>
</feature>
<feature type="region of interest" description="Disordered" evidence="1">
    <location>
        <begin position="684"/>
        <end position="710"/>
    </location>
</feature>
<dbReference type="GO" id="GO:0015629">
    <property type="term" value="C:actin cytoskeleton"/>
    <property type="evidence" value="ECO:0007669"/>
    <property type="project" value="TreeGrafter"/>
</dbReference>
<protein>
    <submittedName>
        <fullName evidence="4">HP domain-containing protein</fullName>
    </submittedName>
</protein>
<dbReference type="PANTHER" id="PTHR24213:SF9">
    <property type="entry name" value="UNCOORDINATED 115A, ISOFORM B-RELATED"/>
    <property type="match status" value="1"/>
</dbReference>
<dbReference type="InterPro" id="IPR051618">
    <property type="entry name" value="Actin-binding_LIM"/>
</dbReference>
<evidence type="ECO:0000313" key="4">
    <source>
        <dbReference type="WBParaSite" id="maker-E.canG7_contigs_6254-snap-gene-0.35-mRNA-1"/>
    </source>
</evidence>
<dbReference type="GO" id="GO:0051015">
    <property type="term" value="F:actin filament binding"/>
    <property type="evidence" value="ECO:0007669"/>
    <property type="project" value="TreeGrafter"/>
</dbReference>
<dbReference type="Proteomes" id="UP000887562">
    <property type="component" value="Unplaced"/>
</dbReference>
<feature type="compositionally biased region" description="Basic and acidic residues" evidence="1">
    <location>
        <begin position="361"/>
        <end position="378"/>
    </location>
</feature>
<feature type="region of interest" description="Disordered" evidence="1">
    <location>
        <begin position="428"/>
        <end position="477"/>
    </location>
</feature>
<feature type="compositionally biased region" description="Polar residues" evidence="1">
    <location>
        <begin position="92"/>
        <end position="109"/>
    </location>
</feature>
<evidence type="ECO:0000313" key="3">
    <source>
        <dbReference type="Proteomes" id="UP000887562"/>
    </source>
</evidence>
<dbReference type="Pfam" id="PF02209">
    <property type="entry name" value="VHP"/>
    <property type="match status" value="1"/>
</dbReference>
<dbReference type="InterPro" id="IPR036886">
    <property type="entry name" value="Villin_headpiece_dom_sf"/>
</dbReference>
<name>A0A915EV59_9CEST</name>
<feature type="compositionally biased region" description="Polar residues" evidence="1">
    <location>
        <begin position="267"/>
        <end position="285"/>
    </location>
</feature>
<sequence length="847" mass="92456">RTISPGEKTVTLNNRFYCEKCVPPQIAQEDSTGVEEVTSNPPENLISSSSTPPSQDLLVEPREKSPPKVKIPKSSSLPRRLGDLFRSKKSRSQTLQSTAPSTLVEDSTLKNTTLTNGTDALTHSQSPTYSLYSGDETVLAKQQDVQTTPMEGYPVTYSTSGTPAVPYSLDAALTTPSIVNTLSGDASTLLFGSVRRICPPGVDYGHQYPVSYLRLAEQGYTAVTSSDLLSSTSPLSATTTPAFIRRPPPSASASSTQRLSRRDMPSTHHSQTRTLPTSSADSTSRQGGGFMDHRYCAQVFGEVDGARPEKDRYTRYRQLSPAGSLMGRALSSGRSVGAPPNFIVRKSQTYSSYSTPNVNSRRAESMMRSPPRVDRSVSPEDAVLAQAEARRLAAYPGAKIPDADSEPAIDRYDWPAPPSPAVVMIDRRREKEMKNGTLPDGRTITKSEESSSDTRTLSPGTVHSLSPEKDAPPTSVESKINTLKRTTGNSGMSAAVAQYVEEEEKRQKTSSFDLDPISASRSPSANFEPPYSTRYANHRFACRREKTFDSLRSVAPPSRSTLRREEMRDGLTGTRDHFSTSPIIPRPGYTSGILSSRPVSLPRGVNGVTSTTFPPWSSAVSPAQRKIYASNTSRTLPANTTSGPLSDSRNGAFTLTTSGLSMNGMAGATEAQLAQPLTTLATNRDSRRARSTTLTGGLPPPSISGLRPVGPRSYNYLGGTSFELSRGRPTKAAAINTTNGWRTARTASENARFSARGGSNALLDDEYPDVQSWLRPTKSQQYQGQKIYSYDQLKVSSNANLKGIDERHREEYLSAEEFERLFKMPKTAFQRLPEWKKSDLKRRLDLY</sequence>
<proteinExistence type="predicted"/>
<evidence type="ECO:0000259" key="2">
    <source>
        <dbReference type="PROSITE" id="PS51089"/>
    </source>
</evidence>
<feature type="compositionally biased region" description="Polar residues" evidence="1">
    <location>
        <begin position="453"/>
        <end position="464"/>
    </location>
</feature>
<dbReference type="InterPro" id="IPR003128">
    <property type="entry name" value="Villin_headpiece"/>
</dbReference>
<dbReference type="Gene3D" id="1.10.950.10">
    <property type="entry name" value="Villin headpiece domain"/>
    <property type="match status" value="1"/>
</dbReference>
<feature type="region of interest" description="Disordered" evidence="1">
    <location>
        <begin position="226"/>
        <end position="288"/>
    </location>
</feature>
<feature type="compositionally biased region" description="Polar residues" evidence="1">
    <location>
        <begin position="37"/>
        <end position="54"/>
    </location>
</feature>
<accession>A0A915EV59</accession>
<feature type="region of interest" description="Disordered" evidence="1">
    <location>
        <begin position="352"/>
        <end position="379"/>
    </location>
</feature>
<reference evidence="4" key="1">
    <citation type="submission" date="2022-11" db="UniProtKB">
        <authorList>
            <consortium name="WormBaseParasite"/>
        </authorList>
    </citation>
    <scope>IDENTIFICATION</scope>
</reference>
<dbReference type="SMART" id="SM00153">
    <property type="entry name" value="VHP"/>
    <property type="match status" value="1"/>
</dbReference>
<feature type="domain" description="HP" evidence="2">
    <location>
        <begin position="782"/>
        <end position="847"/>
    </location>
</feature>
<dbReference type="GO" id="GO:0007010">
    <property type="term" value="P:cytoskeleton organization"/>
    <property type="evidence" value="ECO:0007669"/>
    <property type="project" value="InterPro"/>
</dbReference>
<dbReference type="SUPFAM" id="SSF47050">
    <property type="entry name" value="VHP, Villin headpiece domain"/>
    <property type="match status" value="1"/>
</dbReference>
<evidence type="ECO:0000256" key="1">
    <source>
        <dbReference type="SAM" id="MobiDB-lite"/>
    </source>
</evidence>
<dbReference type="PANTHER" id="PTHR24213">
    <property type="entry name" value="ACTIN-BINDING LIM PROTEIN"/>
    <property type="match status" value="1"/>
</dbReference>